<feature type="transmembrane region" description="Helical" evidence="1">
    <location>
        <begin position="289"/>
        <end position="312"/>
    </location>
</feature>
<feature type="transmembrane region" description="Helical" evidence="1">
    <location>
        <begin position="359"/>
        <end position="385"/>
    </location>
</feature>
<feature type="transmembrane region" description="Helical" evidence="1">
    <location>
        <begin position="642"/>
        <end position="669"/>
    </location>
</feature>
<feature type="transmembrane region" description="Helical" evidence="1">
    <location>
        <begin position="249"/>
        <end position="269"/>
    </location>
</feature>
<dbReference type="Proteomes" id="UP000324101">
    <property type="component" value="Chromosome"/>
</dbReference>
<dbReference type="RefSeq" id="WP_150258452.1">
    <property type="nucleotide sequence ID" value="NZ_CP029189.1"/>
</dbReference>
<keyword evidence="1" id="KW-0472">Membrane</keyword>
<evidence type="ECO:0008006" key="4">
    <source>
        <dbReference type="Google" id="ProtNLM"/>
    </source>
</evidence>
<proteinExistence type="predicted"/>
<feature type="transmembrane region" description="Helical" evidence="1">
    <location>
        <begin position="333"/>
        <end position="353"/>
    </location>
</feature>
<dbReference type="AlphaFoldDB" id="A0A5P2DSU5"/>
<evidence type="ECO:0000256" key="1">
    <source>
        <dbReference type="SAM" id="Phobius"/>
    </source>
</evidence>
<feature type="transmembrane region" description="Helical" evidence="1">
    <location>
        <begin position="29"/>
        <end position="53"/>
    </location>
</feature>
<dbReference type="OrthoDB" id="3258069at2"/>
<accession>A0A5P2DSU5</accession>
<feature type="transmembrane region" description="Helical" evidence="1">
    <location>
        <begin position="601"/>
        <end position="622"/>
    </location>
</feature>
<keyword evidence="1" id="KW-1133">Transmembrane helix</keyword>
<feature type="transmembrane region" description="Helical" evidence="1">
    <location>
        <begin position="406"/>
        <end position="428"/>
    </location>
</feature>
<protein>
    <recommendedName>
        <fullName evidence="4">ABC transporter permease</fullName>
    </recommendedName>
</protein>
<name>A0A5P2DSU5_STRVZ</name>
<gene>
    <name evidence="2" type="ORF">DEJ51_17620</name>
</gene>
<reference evidence="2 3" key="1">
    <citation type="submission" date="2018-05" db="EMBL/GenBank/DDBJ databases">
        <title>Streptomyces venezuelae.</title>
        <authorList>
            <person name="Kim W."/>
            <person name="Lee N."/>
            <person name="Cho B.-K."/>
        </authorList>
    </citation>
    <scope>NUCLEOTIDE SEQUENCE [LARGE SCALE GENOMIC DNA]</scope>
    <source>
        <strain evidence="2 3">ATCC 21018</strain>
    </source>
</reference>
<sequence>MSTGAPLWRQLLRIGMVTGRAASTGRIRAVALVCATFAASLVLVTMTLIHAAYEGRDLRDAARSPVQVAENSGERARLLYKPAFDVVDNVQYQVVYITPLTPDAPVPPGLSAWPGPGQAVLSPALLAAGRGEGIDTRFGSLAGTIDPRRLASPGEWFAYVRPFESTDTSRMWPATGFGTPKPLGIGEVMFSKPAYFLFALTAFMGALPVSALIAAAARAGSDARDQRTALLEALGGGRRVRAVVNAGEALLAVGAGAALGFAASCWILVGDTRVPLTGYTVSEADTHQWAWALLTAPLLAAFLVLACVLLLHPRQDRRDGVRPRLFRTRLPRWWPYLCPFMLFVAVQGPGLTSSSGTRLLVYVIGVGGTILTLPSLIGLGAVAAGNGLASLSHRRGWPGGLLAGRWAAAWPGATVRLTAGVVIAFVLVGQTQLWATLNTGPAVQAQHTVQRVGSSAVLVSLNQDKPVPRAFLEELPDGVEMLRLSVDQAKSTAELNGPCTALKRLALPCSAQPTEIGRTHPDARVLALATWDTPGQGIYARESAEPQGPTLVLVGDKGRDLSLPAVKAAANRHLGMTVPVETIAGSWLTSANMDDLNGRWVMLYGTFAVVVIIISIMVTNLAEFLRFARQVNAVSVLAGNRVIYLSTAFFTLLVPLASAALIGLFMHYWLATPVQAVAYTSEHTGTGGMLQSALAGAGVMAVTVWLWGAWGAARLARSWRPSAD</sequence>
<feature type="transmembrane region" description="Helical" evidence="1">
    <location>
        <begin position="194"/>
        <end position="217"/>
    </location>
</feature>
<dbReference type="EMBL" id="CP029189">
    <property type="protein sequence ID" value="QES55769.1"/>
    <property type="molecule type" value="Genomic_DNA"/>
</dbReference>
<organism evidence="2 3">
    <name type="scientific">Streptomyces venezuelae</name>
    <dbReference type="NCBI Taxonomy" id="54571"/>
    <lineage>
        <taxon>Bacteria</taxon>
        <taxon>Bacillati</taxon>
        <taxon>Actinomycetota</taxon>
        <taxon>Actinomycetes</taxon>
        <taxon>Kitasatosporales</taxon>
        <taxon>Streptomycetaceae</taxon>
        <taxon>Streptomyces</taxon>
    </lineage>
</organism>
<feature type="transmembrane region" description="Helical" evidence="1">
    <location>
        <begin position="689"/>
        <end position="710"/>
    </location>
</feature>
<evidence type="ECO:0000313" key="3">
    <source>
        <dbReference type="Proteomes" id="UP000324101"/>
    </source>
</evidence>
<keyword evidence="1" id="KW-0812">Transmembrane</keyword>
<evidence type="ECO:0000313" key="2">
    <source>
        <dbReference type="EMBL" id="QES55769.1"/>
    </source>
</evidence>